<evidence type="ECO:0000256" key="7">
    <source>
        <dbReference type="ARBA" id="ARBA00023277"/>
    </source>
</evidence>
<keyword evidence="7" id="KW-0119">Carbohydrate metabolism</keyword>
<evidence type="ECO:0000256" key="10">
    <source>
        <dbReference type="PIRSR" id="PIRSR601088-3"/>
    </source>
</evidence>
<comment type="similarity">
    <text evidence="2 12">Belongs to the glycosyl hydrolase 4 family.</text>
</comment>
<dbReference type="SUPFAM" id="SSF51735">
    <property type="entry name" value="NAD(P)-binding Rossmann-fold domains"/>
    <property type="match status" value="1"/>
</dbReference>
<feature type="site" description="Increases basicity of active site Tyr" evidence="11">
    <location>
        <position position="111"/>
    </location>
</feature>
<evidence type="ECO:0000256" key="1">
    <source>
        <dbReference type="ARBA" id="ARBA00001936"/>
    </source>
</evidence>
<evidence type="ECO:0000256" key="2">
    <source>
        <dbReference type="ARBA" id="ARBA00010141"/>
    </source>
</evidence>
<gene>
    <name evidence="14" type="ORF">AVDCRST_MAG13-3996</name>
</gene>
<dbReference type="GO" id="GO:0046872">
    <property type="term" value="F:metal ion binding"/>
    <property type="evidence" value="ECO:0007669"/>
    <property type="project" value="UniProtKB-KW"/>
</dbReference>
<dbReference type="InterPro" id="IPR022616">
    <property type="entry name" value="Glyco_hydro_4_C"/>
</dbReference>
<dbReference type="NCBIfam" id="NF011657">
    <property type="entry name" value="PRK15076.1"/>
    <property type="match status" value="1"/>
</dbReference>
<dbReference type="InterPro" id="IPR001088">
    <property type="entry name" value="Glyco_hydro_4"/>
</dbReference>
<name>A0A6J4TPQ8_9ACTN</name>
<comment type="cofactor">
    <cofactor evidence="1">
        <name>Mn(2+)</name>
        <dbReference type="ChEBI" id="CHEBI:29035"/>
    </cofactor>
</comment>
<reference evidence="14" key="1">
    <citation type="submission" date="2020-02" db="EMBL/GenBank/DDBJ databases">
        <authorList>
            <person name="Meier V. D."/>
        </authorList>
    </citation>
    <scope>NUCLEOTIDE SEQUENCE</scope>
    <source>
        <strain evidence="14">AVDCRST_MAG13</strain>
    </source>
</reference>
<dbReference type="InterPro" id="IPR053715">
    <property type="entry name" value="GH4_Enzyme_sf"/>
</dbReference>
<sequence>MARIAFVGAGSTVFAKNLIGDLLRFPELTHDTTIALMDVDPERLRTSEVVARRVAEGLGSRARIEATLDRREALAGADYVVTCFQVGGYRPSTVIDFEIPRRYGLHQTIADTVGIGGIMRGLRTIPVLLDVCRDMEELCPDALLLNYVNPMAMLCWAVAEASPIRTVGLCHSVQHTTQELAADLGIPAAEVDHHVAGINHMAFFLRLERDGQDLYPALHDVLDRQAMPEANQVRYEVLRHFGSFVTESSEHFAEYVPWFIKAHRPDLVERYRIPLDEYPRRCEAALAEWEAERARLERPGPIRVEPSVEYGGDIIRACETGEPFGFNGNVPNRHPGGLLIDNLPADCCVEVPCVASAGGIRPQPVGALPRSLAALMQTNVSVQGLTVQAALTGDRAAAHHAAMLDPHTAGELPLDEIAAMVDDLLDAHGERIPWTRPARVAG</sequence>
<protein>
    <submittedName>
        <fullName evidence="14">GH4</fullName>
        <ecNumber evidence="14">3.2.1.22</ecNumber>
    </submittedName>
</protein>
<evidence type="ECO:0000256" key="3">
    <source>
        <dbReference type="ARBA" id="ARBA00022723"/>
    </source>
</evidence>
<evidence type="ECO:0000256" key="5">
    <source>
        <dbReference type="ARBA" id="ARBA00023027"/>
    </source>
</evidence>
<evidence type="ECO:0000256" key="11">
    <source>
        <dbReference type="PIRSR" id="PIRSR601088-4"/>
    </source>
</evidence>
<keyword evidence="8 12" id="KW-0326">Glycosidase</keyword>
<evidence type="ECO:0000256" key="9">
    <source>
        <dbReference type="PIRSR" id="PIRSR601088-2"/>
    </source>
</evidence>
<evidence type="ECO:0000259" key="13">
    <source>
        <dbReference type="Pfam" id="PF11975"/>
    </source>
</evidence>
<feature type="domain" description="Glycosyl hydrolase family 4 C-terminal" evidence="13">
    <location>
        <begin position="195"/>
        <end position="408"/>
    </location>
</feature>
<dbReference type="SUPFAM" id="SSF56327">
    <property type="entry name" value="LDH C-terminal domain-like"/>
    <property type="match status" value="1"/>
</dbReference>
<keyword evidence="10" id="KW-0533">Nickel</keyword>
<feature type="binding site" evidence="9">
    <location>
        <position position="149"/>
    </location>
    <ligand>
        <name>substrate</name>
    </ligand>
</feature>
<dbReference type="InterPro" id="IPR015955">
    <property type="entry name" value="Lactate_DH/Glyco_Ohase_4_C"/>
</dbReference>
<accession>A0A6J4TPQ8</accession>
<dbReference type="CDD" id="cd05297">
    <property type="entry name" value="GH4_alpha_glucosidase_galactosidase"/>
    <property type="match status" value="1"/>
</dbReference>
<evidence type="ECO:0000313" key="14">
    <source>
        <dbReference type="EMBL" id="CAA9528995.1"/>
    </source>
</evidence>
<feature type="binding site" evidence="10">
    <location>
        <position position="170"/>
    </location>
    <ligand>
        <name>Mn(2+)</name>
        <dbReference type="ChEBI" id="CHEBI:29035"/>
    </ligand>
</feature>
<comment type="cofactor">
    <cofactor evidence="12">
        <name>NAD(+)</name>
        <dbReference type="ChEBI" id="CHEBI:57540"/>
    </cofactor>
    <text evidence="12">Binds 1 NAD(+) per subunit.</text>
</comment>
<dbReference type="PRINTS" id="PR00732">
    <property type="entry name" value="GLHYDRLASE4"/>
</dbReference>
<dbReference type="PANTHER" id="PTHR32092">
    <property type="entry name" value="6-PHOSPHO-BETA-GLUCOSIDASE-RELATED"/>
    <property type="match status" value="1"/>
</dbReference>
<keyword evidence="4 12" id="KW-0378">Hydrolase</keyword>
<dbReference type="Pfam" id="PF02056">
    <property type="entry name" value="Glyco_hydro_4"/>
    <property type="match status" value="1"/>
</dbReference>
<keyword evidence="10" id="KW-0170">Cobalt</keyword>
<dbReference type="AlphaFoldDB" id="A0A6J4TPQ8"/>
<keyword evidence="10" id="KW-0408">Iron</keyword>
<dbReference type="GO" id="GO:0016616">
    <property type="term" value="F:oxidoreductase activity, acting on the CH-OH group of donors, NAD or NADP as acceptor"/>
    <property type="evidence" value="ECO:0007669"/>
    <property type="project" value="InterPro"/>
</dbReference>
<feature type="binding site" evidence="10">
    <location>
        <position position="200"/>
    </location>
    <ligand>
        <name>Mn(2+)</name>
        <dbReference type="ChEBI" id="CHEBI:29035"/>
    </ligand>
</feature>
<keyword evidence="6 10" id="KW-0464">Manganese</keyword>
<proteinExistence type="inferred from homology"/>
<dbReference type="EMBL" id="CADCVO010000612">
    <property type="protein sequence ID" value="CAA9528995.1"/>
    <property type="molecule type" value="Genomic_DNA"/>
</dbReference>
<dbReference type="Gene3D" id="3.90.1820.10">
    <property type="entry name" value="AglA-like glucosidase"/>
    <property type="match status" value="1"/>
</dbReference>
<organism evidence="14">
    <name type="scientific">uncultured Solirubrobacteraceae bacterium</name>
    <dbReference type="NCBI Taxonomy" id="1162706"/>
    <lineage>
        <taxon>Bacteria</taxon>
        <taxon>Bacillati</taxon>
        <taxon>Actinomycetota</taxon>
        <taxon>Thermoleophilia</taxon>
        <taxon>Solirubrobacterales</taxon>
        <taxon>Solirubrobacteraceae</taxon>
        <taxon>environmental samples</taxon>
    </lineage>
</organism>
<dbReference type="EC" id="3.2.1.22" evidence="14"/>
<evidence type="ECO:0000256" key="8">
    <source>
        <dbReference type="ARBA" id="ARBA00023295"/>
    </source>
</evidence>
<keyword evidence="5 12" id="KW-0520">NAD</keyword>
<keyword evidence="3 10" id="KW-0479">Metal-binding</keyword>
<evidence type="ECO:0000256" key="4">
    <source>
        <dbReference type="ARBA" id="ARBA00022801"/>
    </source>
</evidence>
<dbReference type="InterPro" id="IPR036291">
    <property type="entry name" value="NAD(P)-bd_dom_sf"/>
</dbReference>
<dbReference type="Pfam" id="PF11975">
    <property type="entry name" value="Glyco_hydro_4C"/>
    <property type="match status" value="1"/>
</dbReference>
<evidence type="ECO:0000256" key="6">
    <source>
        <dbReference type="ARBA" id="ARBA00023211"/>
    </source>
</evidence>
<dbReference type="GO" id="GO:0004557">
    <property type="term" value="F:alpha-galactosidase activity"/>
    <property type="evidence" value="ECO:0007669"/>
    <property type="project" value="UniProtKB-EC"/>
</dbReference>
<dbReference type="PANTHER" id="PTHR32092:SF6">
    <property type="entry name" value="ALPHA-GALACTOSIDASE"/>
    <property type="match status" value="1"/>
</dbReference>
<dbReference type="GO" id="GO:0005975">
    <property type="term" value="P:carbohydrate metabolic process"/>
    <property type="evidence" value="ECO:0007669"/>
    <property type="project" value="InterPro"/>
</dbReference>
<evidence type="ECO:0000256" key="12">
    <source>
        <dbReference type="RuleBase" id="RU361152"/>
    </source>
</evidence>